<feature type="transmembrane region" description="Helical" evidence="23">
    <location>
        <begin position="987"/>
        <end position="1008"/>
    </location>
</feature>
<evidence type="ECO:0000256" key="15">
    <source>
        <dbReference type="ARBA" id="ARBA00023065"/>
    </source>
</evidence>
<keyword evidence="6 23" id="KW-0812">Transmembrane</keyword>
<feature type="compositionally biased region" description="Pro residues" evidence="22">
    <location>
        <begin position="51"/>
        <end position="62"/>
    </location>
</feature>
<keyword evidence="14" id="KW-0915">Sodium</keyword>
<dbReference type="InterPro" id="IPR004014">
    <property type="entry name" value="ATPase_P-typ_cation-transptr_N"/>
</dbReference>
<comment type="similarity">
    <text evidence="18">Belongs to the cation transport ATPase (P-type) (TC 3.A.3) family. Type IID subfamily.</text>
</comment>
<evidence type="ECO:0000256" key="7">
    <source>
        <dbReference type="ARBA" id="ARBA00022723"/>
    </source>
</evidence>
<keyword evidence="13 23" id="KW-1133">Transmembrane helix</keyword>
<dbReference type="EC" id="7.2.2.3" evidence="19"/>
<evidence type="ECO:0000256" key="12">
    <source>
        <dbReference type="ARBA" id="ARBA00022967"/>
    </source>
</evidence>
<dbReference type="GO" id="GO:0046872">
    <property type="term" value="F:metal ion binding"/>
    <property type="evidence" value="ECO:0007669"/>
    <property type="project" value="UniProtKB-KW"/>
</dbReference>
<feature type="transmembrane region" description="Helical" evidence="23">
    <location>
        <begin position="338"/>
        <end position="359"/>
    </location>
</feature>
<evidence type="ECO:0000256" key="3">
    <source>
        <dbReference type="ARBA" id="ARBA00022448"/>
    </source>
</evidence>
<dbReference type="PRINTS" id="PR00119">
    <property type="entry name" value="CATATPASE"/>
</dbReference>
<evidence type="ECO:0000256" key="14">
    <source>
        <dbReference type="ARBA" id="ARBA00023053"/>
    </source>
</evidence>
<dbReference type="Pfam" id="PF00122">
    <property type="entry name" value="E1-E2_ATPase"/>
    <property type="match status" value="1"/>
</dbReference>
<keyword evidence="15" id="KW-0406">Ion transport</keyword>
<dbReference type="Pfam" id="PF00689">
    <property type="entry name" value="Cation_ATPase_C"/>
    <property type="match status" value="1"/>
</dbReference>
<dbReference type="AlphaFoldDB" id="A0A5N5XJY2"/>
<feature type="transmembrane region" description="Helical" evidence="23">
    <location>
        <begin position="893"/>
        <end position="914"/>
    </location>
</feature>
<evidence type="ECO:0000256" key="4">
    <source>
        <dbReference type="ARBA" id="ARBA00022475"/>
    </source>
</evidence>
<evidence type="ECO:0000259" key="24">
    <source>
        <dbReference type="SMART" id="SM00831"/>
    </source>
</evidence>
<evidence type="ECO:0000256" key="18">
    <source>
        <dbReference type="ARBA" id="ARBA00035017"/>
    </source>
</evidence>
<evidence type="ECO:0000256" key="19">
    <source>
        <dbReference type="ARBA" id="ARBA00035029"/>
    </source>
</evidence>
<dbReference type="InterPro" id="IPR008250">
    <property type="entry name" value="ATPase_P-typ_transduc_dom_A_sf"/>
</dbReference>
<dbReference type="PRINTS" id="PR00120">
    <property type="entry name" value="HATPASE"/>
</dbReference>
<dbReference type="PANTHER" id="PTHR42861">
    <property type="entry name" value="CALCIUM-TRANSPORTING ATPASE"/>
    <property type="match status" value="1"/>
</dbReference>
<dbReference type="SUPFAM" id="SSF81660">
    <property type="entry name" value="Metal cation-transporting ATPase, ATP-binding domain N"/>
    <property type="match status" value="1"/>
</dbReference>
<dbReference type="FunFam" id="2.70.150.10:FF:000016">
    <property type="entry name" value="Calcium-transporting P-type ATPase putative"/>
    <property type="match status" value="1"/>
</dbReference>
<dbReference type="SUPFAM" id="SSF81653">
    <property type="entry name" value="Calcium ATPase, transduction domain A"/>
    <property type="match status" value="1"/>
</dbReference>
<dbReference type="SFLD" id="SFLDS00003">
    <property type="entry name" value="Haloacid_Dehalogenase"/>
    <property type="match status" value="1"/>
</dbReference>
<dbReference type="FunFam" id="3.40.50.1000:FF:000047">
    <property type="entry name" value="Sodium P-type ATPase"/>
    <property type="match status" value="1"/>
</dbReference>
<dbReference type="Gene3D" id="2.70.150.10">
    <property type="entry name" value="Calcium-transporting ATPase, cytoplasmic transduction domain A"/>
    <property type="match status" value="1"/>
</dbReference>
<dbReference type="InterPro" id="IPR044492">
    <property type="entry name" value="P_typ_ATPase_HD_dom"/>
</dbReference>
<feature type="transmembrane region" description="Helical" evidence="23">
    <location>
        <begin position="123"/>
        <end position="143"/>
    </location>
</feature>
<dbReference type="NCBIfam" id="TIGR01523">
    <property type="entry name" value="ATPase-IID_K-Na"/>
    <property type="match status" value="1"/>
</dbReference>
<dbReference type="InterPro" id="IPR059000">
    <property type="entry name" value="ATPase_P-type_domA"/>
</dbReference>
<dbReference type="EMBL" id="ML732150">
    <property type="protein sequence ID" value="KAB8079390.1"/>
    <property type="molecule type" value="Genomic_DNA"/>
</dbReference>
<keyword evidence="9" id="KW-0067">ATP-binding</keyword>
<feature type="compositionally biased region" description="Basic and acidic residues" evidence="22">
    <location>
        <begin position="34"/>
        <end position="46"/>
    </location>
</feature>
<evidence type="ECO:0000256" key="21">
    <source>
        <dbReference type="ARBA" id="ARBA00049499"/>
    </source>
</evidence>
<keyword evidence="11" id="KW-0630">Potassium</keyword>
<evidence type="ECO:0000256" key="1">
    <source>
        <dbReference type="ARBA" id="ARBA00001946"/>
    </source>
</evidence>
<comment type="cofactor">
    <cofactor evidence="1">
        <name>Mg(2+)</name>
        <dbReference type="ChEBI" id="CHEBI:18420"/>
    </cofactor>
</comment>
<evidence type="ECO:0000256" key="9">
    <source>
        <dbReference type="ARBA" id="ARBA00022840"/>
    </source>
</evidence>
<dbReference type="InterPro" id="IPR001757">
    <property type="entry name" value="P_typ_ATPase"/>
</dbReference>
<dbReference type="Gene3D" id="3.40.1110.10">
    <property type="entry name" value="Calcium-transporting ATPase, cytoplasmic domain N"/>
    <property type="match status" value="1"/>
</dbReference>
<evidence type="ECO:0000256" key="10">
    <source>
        <dbReference type="ARBA" id="ARBA00022842"/>
    </source>
</evidence>
<evidence type="ECO:0000256" key="5">
    <source>
        <dbReference type="ARBA" id="ARBA00022538"/>
    </source>
</evidence>
<feature type="transmembrane region" description="Helical" evidence="23">
    <location>
        <begin position="149"/>
        <end position="168"/>
    </location>
</feature>
<evidence type="ECO:0000256" key="16">
    <source>
        <dbReference type="ARBA" id="ARBA00023136"/>
    </source>
</evidence>
<dbReference type="InterPro" id="IPR023298">
    <property type="entry name" value="ATPase_P-typ_TM_dom_sf"/>
</dbReference>
<dbReference type="SFLD" id="SFLDG00002">
    <property type="entry name" value="C1.7:_P-type_atpase_like"/>
    <property type="match status" value="1"/>
</dbReference>
<evidence type="ECO:0000256" key="22">
    <source>
        <dbReference type="SAM" id="MobiDB-lite"/>
    </source>
</evidence>
<keyword evidence="7" id="KW-0479">Metal-binding</keyword>
<keyword evidence="4" id="KW-1003">Cell membrane</keyword>
<proteinExistence type="inferred from homology"/>
<dbReference type="GO" id="GO:0016887">
    <property type="term" value="F:ATP hydrolysis activity"/>
    <property type="evidence" value="ECO:0007669"/>
    <property type="project" value="InterPro"/>
</dbReference>
<dbReference type="SUPFAM" id="SSF81665">
    <property type="entry name" value="Calcium ATPase, transmembrane domain M"/>
    <property type="match status" value="1"/>
</dbReference>
<name>A0A5N5XJY2_9EURO</name>
<keyword evidence="8" id="KW-0547">Nucleotide-binding</keyword>
<dbReference type="InterPro" id="IPR018303">
    <property type="entry name" value="ATPase_P-typ_P_site"/>
</dbReference>
<dbReference type="Proteomes" id="UP000326565">
    <property type="component" value="Unassembled WGS sequence"/>
</dbReference>
<evidence type="ECO:0000256" key="8">
    <source>
        <dbReference type="ARBA" id="ARBA00022741"/>
    </source>
</evidence>
<protein>
    <recommendedName>
        <fullName evidence="19">P-type Na(+) transporter</fullName>
        <ecNumber evidence="19">7.2.2.3</ecNumber>
    </recommendedName>
</protein>
<comment type="catalytic activity">
    <reaction evidence="20">
        <text>K(+)(in) + ATP + H2O = K(+)(out) + ADP + phosphate + H(+)</text>
        <dbReference type="Rhea" id="RHEA:75815"/>
        <dbReference type="ChEBI" id="CHEBI:15377"/>
        <dbReference type="ChEBI" id="CHEBI:15378"/>
        <dbReference type="ChEBI" id="CHEBI:29103"/>
        <dbReference type="ChEBI" id="CHEBI:30616"/>
        <dbReference type="ChEBI" id="CHEBI:43474"/>
        <dbReference type="ChEBI" id="CHEBI:456216"/>
    </reaction>
</comment>
<dbReference type="NCBIfam" id="TIGR01494">
    <property type="entry name" value="ATPase_P-type"/>
    <property type="match status" value="3"/>
</dbReference>
<keyword evidence="26" id="KW-1185">Reference proteome</keyword>
<dbReference type="Pfam" id="PF08282">
    <property type="entry name" value="Hydrolase_3"/>
    <property type="match status" value="1"/>
</dbReference>
<dbReference type="SFLD" id="SFLDF00027">
    <property type="entry name" value="p-type_atpase"/>
    <property type="match status" value="1"/>
</dbReference>
<keyword evidence="3" id="KW-0813">Transport</keyword>
<dbReference type="InterPro" id="IPR023299">
    <property type="entry name" value="ATPase_P-typ_cyto_dom_N"/>
</dbReference>
<dbReference type="GO" id="GO:0005886">
    <property type="term" value="C:plasma membrane"/>
    <property type="evidence" value="ECO:0007669"/>
    <property type="project" value="UniProtKB-SubCell"/>
</dbReference>
<dbReference type="FunFam" id="1.20.1110.10:FF:000015">
    <property type="entry name" value="Sodium ion P-type ATPase"/>
    <property type="match status" value="1"/>
</dbReference>
<dbReference type="OrthoDB" id="3352408at2759"/>
<evidence type="ECO:0000256" key="6">
    <source>
        <dbReference type="ARBA" id="ARBA00022692"/>
    </source>
</evidence>
<organism evidence="25 26">
    <name type="scientific">Aspergillus leporis</name>
    <dbReference type="NCBI Taxonomy" id="41062"/>
    <lineage>
        <taxon>Eukaryota</taxon>
        <taxon>Fungi</taxon>
        <taxon>Dikarya</taxon>
        <taxon>Ascomycota</taxon>
        <taxon>Pezizomycotina</taxon>
        <taxon>Eurotiomycetes</taxon>
        <taxon>Eurotiomycetidae</taxon>
        <taxon>Eurotiales</taxon>
        <taxon>Aspergillaceae</taxon>
        <taxon>Aspergillus</taxon>
        <taxon>Aspergillus subgen. Circumdati</taxon>
    </lineage>
</organism>
<evidence type="ECO:0000256" key="23">
    <source>
        <dbReference type="SAM" id="Phobius"/>
    </source>
</evidence>
<dbReference type="InterPro" id="IPR023214">
    <property type="entry name" value="HAD_sf"/>
</dbReference>
<feature type="transmembrane region" description="Helical" evidence="23">
    <location>
        <begin position="1020"/>
        <end position="1039"/>
    </location>
</feature>
<sequence>MGIETSPPDVEESAEPPICPYTKEHNLQANDSPSDVKADHGAEKQPQRQNPSPPPRFSPTGPPCQQELGSPLHHAHTIEPAQLAALLDVNTRHGLSSTESAARLERDGPNRVRDMEGLSVWKILLRQVSNSLTLVLLITMAVSFGIDDYIEGGVITAVILLNIIVGFVQDYRAEKDIMSLHRLSAPICKVLRDGRASSAKAESLVVGDIVQLAVGDIVPADMRLIDGMNASMDEALLTGESLPVTKTPLITLVSSDIPLGDRTNMAYSGCSTTQGRAIGIVTATGMMTEVGKIAQLLQDKKEQGSCNPFVRAFQHAKSTTKNVLGLVGTPLQVKLSQFALLLFGLAILLAIIVFSVNKFDVQGEVLIYGICVAVAVVPESLIAVLTITVAVGTKAMAKGNVIVRKLQCLEAVGGVTNICSDKTGTLTQGKMIARTAWIPNVGTLTISQTTNPYDPTSGTVQIDEVDWKPEGLRGNQALNTFLNAIALCNLSTVQNDGLLTSSEKESKGAPGNGWSAVGEPTEIALHVLAMRFGLGRPNILHDRSLQLFTEYPFDSSIKRMTVVYREPATLVNEVYAKGAPEAVIPRLNSSEIDKSSIQEIADRMAGEGLRVLCIAYKRVPVDDDAQVSSRSTAESDLTFGGLVGLYDPPRIETAAAVRRCQMAGITVHMLTGDHIRTATAIASEVGILDPVINTKSSRLVMAAEEFDRLSDAEVDTIEQLPLVIARCSPTTKVRMVEAMHRRNAFCVMTGDGVNDSPALKRADVGIAMGKNGSDVAKEAADMVLTDDNFSSIVKAVEEGRRLFDNIQKFLMHLLISNIAQVVLLLVALTFKDAEGNSIFPLSPLEILWANLVTSSFLAIGLGLEEAQPDIMYRPPHDLKVGVFTRELITDKMIYGTFMGSLCLVAFVCVIYGKGAGVSSMGHDCNEGWNASCQVVFRARATTYATLTFLLLITAWEVKHFSRSLFNLDPDRYPGKLSVFHSIWRNRFLFWAVIAGFVITFPVIYLPAVNRIVFKHQSIDWEWGVVFGCVVVYLAFVEIWKATKRAFGIGSGKNATLTLEDAEMRAGLVSPILSLSANASVNASVEMK</sequence>
<evidence type="ECO:0000256" key="17">
    <source>
        <dbReference type="ARBA" id="ARBA00023201"/>
    </source>
</evidence>
<feature type="domain" description="Cation-transporting P-type ATPase N-terminal" evidence="24">
    <location>
        <begin position="74"/>
        <end position="148"/>
    </location>
</feature>
<keyword evidence="5" id="KW-0633">Potassium transport</keyword>
<dbReference type="InterPro" id="IPR036412">
    <property type="entry name" value="HAD-like_sf"/>
</dbReference>
<dbReference type="Gene3D" id="3.40.50.1000">
    <property type="entry name" value="HAD superfamily/HAD-like"/>
    <property type="match status" value="1"/>
</dbReference>
<evidence type="ECO:0000313" key="26">
    <source>
        <dbReference type="Proteomes" id="UP000326565"/>
    </source>
</evidence>
<dbReference type="Gene3D" id="1.20.1110.10">
    <property type="entry name" value="Calcium-transporting ATPase, transmembrane domain"/>
    <property type="match status" value="1"/>
</dbReference>
<comment type="subcellular location">
    <subcellularLocation>
        <location evidence="2">Cell membrane</location>
        <topology evidence="2">Multi-pass membrane protein</topology>
    </subcellularLocation>
</comment>
<evidence type="ECO:0000256" key="20">
    <source>
        <dbReference type="ARBA" id="ARBA00048599"/>
    </source>
</evidence>
<dbReference type="InterPro" id="IPR006414">
    <property type="entry name" value="P-type_ATPase_IID"/>
</dbReference>
<evidence type="ECO:0000313" key="25">
    <source>
        <dbReference type="EMBL" id="KAB8079390.1"/>
    </source>
</evidence>
<accession>A0A5N5XJY2</accession>
<keyword evidence="12" id="KW-1278">Translocase</keyword>
<dbReference type="FunFam" id="3.40.50.1000:FF:000001">
    <property type="entry name" value="Phospholipid-transporting ATPase IC"/>
    <property type="match status" value="1"/>
</dbReference>
<keyword evidence="10" id="KW-0460">Magnesium</keyword>
<reference evidence="25 26" key="1">
    <citation type="submission" date="2019-04" db="EMBL/GenBank/DDBJ databases">
        <title>Friends and foes A comparative genomics study of 23 Aspergillus species from section Flavi.</title>
        <authorList>
            <consortium name="DOE Joint Genome Institute"/>
            <person name="Kjaerbolling I."/>
            <person name="Vesth T."/>
            <person name="Frisvad J.C."/>
            <person name="Nybo J.L."/>
            <person name="Theobald S."/>
            <person name="Kildgaard S."/>
            <person name="Isbrandt T."/>
            <person name="Kuo A."/>
            <person name="Sato A."/>
            <person name="Lyhne E.K."/>
            <person name="Kogle M.E."/>
            <person name="Wiebenga A."/>
            <person name="Kun R.S."/>
            <person name="Lubbers R.J."/>
            <person name="Makela M.R."/>
            <person name="Barry K."/>
            <person name="Chovatia M."/>
            <person name="Clum A."/>
            <person name="Daum C."/>
            <person name="Haridas S."/>
            <person name="He G."/>
            <person name="LaButti K."/>
            <person name="Lipzen A."/>
            <person name="Mondo S."/>
            <person name="Riley R."/>
            <person name="Salamov A."/>
            <person name="Simmons B.A."/>
            <person name="Magnuson J.K."/>
            <person name="Henrissat B."/>
            <person name="Mortensen U.H."/>
            <person name="Larsen T.O."/>
            <person name="Devries R.P."/>
            <person name="Grigoriev I.V."/>
            <person name="Machida M."/>
            <person name="Baker S.E."/>
            <person name="Andersen M.R."/>
        </authorList>
    </citation>
    <scope>NUCLEOTIDE SEQUENCE [LARGE SCALE GENOMIC DNA]</scope>
    <source>
        <strain evidence="25 26">CBS 151.66</strain>
    </source>
</reference>
<dbReference type="Pfam" id="PF00690">
    <property type="entry name" value="Cation_ATPase_N"/>
    <property type="match status" value="1"/>
</dbReference>
<dbReference type="GO" id="GO:0008554">
    <property type="term" value="F:P-type sodium transporter activity"/>
    <property type="evidence" value="ECO:0007669"/>
    <property type="project" value="UniProtKB-EC"/>
</dbReference>
<dbReference type="PROSITE" id="PS00154">
    <property type="entry name" value="ATPASE_E1_E2"/>
    <property type="match status" value="1"/>
</dbReference>
<keyword evidence="16 23" id="KW-0472">Membrane</keyword>
<feature type="transmembrane region" description="Helical" evidence="23">
    <location>
        <begin position="809"/>
        <end position="830"/>
    </location>
</feature>
<feature type="transmembrane region" description="Helical" evidence="23">
    <location>
        <begin position="365"/>
        <end position="391"/>
    </location>
</feature>
<evidence type="ECO:0000256" key="2">
    <source>
        <dbReference type="ARBA" id="ARBA00004651"/>
    </source>
</evidence>
<feature type="transmembrane region" description="Helical" evidence="23">
    <location>
        <begin position="934"/>
        <end position="955"/>
    </location>
</feature>
<evidence type="ECO:0000256" key="13">
    <source>
        <dbReference type="ARBA" id="ARBA00022989"/>
    </source>
</evidence>
<dbReference type="GO" id="GO:0006813">
    <property type="term" value="P:potassium ion transport"/>
    <property type="evidence" value="ECO:0007669"/>
    <property type="project" value="UniProtKB-KW"/>
</dbReference>
<gene>
    <name evidence="25" type="ORF">BDV29DRAFT_53076</name>
</gene>
<feature type="region of interest" description="Disordered" evidence="22">
    <location>
        <begin position="1"/>
        <end position="70"/>
    </location>
</feature>
<keyword evidence="17" id="KW-0739">Sodium transport</keyword>
<dbReference type="SUPFAM" id="SSF56784">
    <property type="entry name" value="HAD-like"/>
    <property type="match status" value="1"/>
</dbReference>
<dbReference type="Pfam" id="PF13246">
    <property type="entry name" value="Cation_ATPase"/>
    <property type="match status" value="1"/>
</dbReference>
<dbReference type="FunFam" id="1.20.1110.10:FF:000020">
    <property type="entry name" value="Sodium ion P-type ATPase"/>
    <property type="match status" value="1"/>
</dbReference>
<comment type="catalytic activity">
    <reaction evidence="21">
        <text>Na(+)(in) + ATP + H2O = Na(+)(out) + ADP + phosphate + H(+)</text>
        <dbReference type="Rhea" id="RHEA:14633"/>
        <dbReference type="ChEBI" id="CHEBI:15377"/>
        <dbReference type="ChEBI" id="CHEBI:15378"/>
        <dbReference type="ChEBI" id="CHEBI:29101"/>
        <dbReference type="ChEBI" id="CHEBI:30616"/>
        <dbReference type="ChEBI" id="CHEBI:43474"/>
        <dbReference type="ChEBI" id="CHEBI:456216"/>
        <dbReference type="EC" id="7.2.2.3"/>
    </reaction>
    <physiologicalReaction direction="left-to-right" evidence="21">
        <dbReference type="Rhea" id="RHEA:14634"/>
    </physiologicalReaction>
</comment>
<feature type="transmembrane region" description="Helical" evidence="23">
    <location>
        <begin position="846"/>
        <end position="863"/>
    </location>
</feature>
<dbReference type="InterPro" id="IPR006068">
    <property type="entry name" value="ATPase_P-typ_cation-transptr_C"/>
</dbReference>
<evidence type="ECO:0000256" key="11">
    <source>
        <dbReference type="ARBA" id="ARBA00022958"/>
    </source>
</evidence>
<dbReference type="GO" id="GO:0005524">
    <property type="term" value="F:ATP binding"/>
    <property type="evidence" value="ECO:0007669"/>
    <property type="project" value="UniProtKB-KW"/>
</dbReference>
<dbReference type="SMART" id="SM00831">
    <property type="entry name" value="Cation_ATPase_N"/>
    <property type="match status" value="1"/>
</dbReference>